<reference evidence="5" key="2">
    <citation type="submission" date="2023-07" db="EMBL/GenBank/DDBJ databases">
        <title>Duganella aceri sp. nov., isolated from tree sap.</title>
        <authorList>
            <person name="Kim I.S."/>
        </authorList>
    </citation>
    <scope>NUCLEOTIDE SEQUENCE [LARGE SCALE GENOMIC DNA]</scope>
    <source>
        <strain evidence="5">SAP-35</strain>
    </source>
</reference>
<dbReference type="Gene3D" id="3.40.50.300">
    <property type="entry name" value="P-loop containing nucleotide triphosphate hydrolases"/>
    <property type="match status" value="1"/>
</dbReference>
<dbReference type="PANTHER" id="PTHR47691:SF3">
    <property type="entry name" value="HTH-TYPE TRANSCRIPTIONAL REGULATOR RV0890C-RELATED"/>
    <property type="match status" value="1"/>
</dbReference>
<keyword evidence="5" id="KW-1185">Reference proteome</keyword>
<dbReference type="SMART" id="SM00862">
    <property type="entry name" value="Trans_reg_C"/>
    <property type="match status" value="1"/>
</dbReference>
<dbReference type="Pfam" id="PF00486">
    <property type="entry name" value="Trans_reg_C"/>
    <property type="match status" value="1"/>
</dbReference>
<evidence type="ECO:0000313" key="4">
    <source>
        <dbReference type="EMBL" id="NGZ87056.1"/>
    </source>
</evidence>
<name>A0ABX0FQX9_9BURK</name>
<dbReference type="InterPro" id="IPR027417">
    <property type="entry name" value="P-loop_NTPase"/>
</dbReference>
<dbReference type="InterPro" id="IPR016032">
    <property type="entry name" value="Sig_transdc_resp-reg_C-effctor"/>
</dbReference>
<dbReference type="InterPro" id="IPR003593">
    <property type="entry name" value="AAA+_ATPase"/>
</dbReference>
<dbReference type="SUPFAM" id="SSF48452">
    <property type="entry name" value="TPR-like"/>
    <property type="match status" value="1"/>
</dbReference>
<dbReference type="PROSITE" id="PS51755">
    <property type="entry name" value="OMPR_PHOB"/>
    <property type="match status" value="1"/>
</dbReference>
<feature type="domain" description="OmpR/PhoB-type" evidence="3">
    <location>
        <begin position="12"/>
        <end position="114"/>
    </location>
</feature>
<evidence type="ECO:0000259" key="3">
    <source>
        <dbReference type="PROSITE" id="PS51755"/>
    </source>
</evidence>
<dbReference type="EMBL" id="JAADJT010000011">
    <property type="protein sequence ID" value="NGZ87056.1"/>
    <property type="molecule type" value="Genomic_DNA"/>
</dbReference>
<dbReference type="Gene3D" id="1.10.10.10">
    <property type="entry name" value="Winged helix-like DNA-binding domain superfamily/Winged helix DNA-binding domain"/>
    <property type="match status" value="1"/>
</dbReference>
<dbReference type="Proteomes" id="UP000666369">
    <property type="component" value="Unassembled WGS sequence"/>
</dbReference>
<evidence type="ECO:0000313" key="5">
    <source>
        <dbReference type="Proteomes" id="UP000666369"/>
    </source>
</evidence>
<accession>A0ABX0FQX9</accession>
<sequence>MDYSEDHVTPVETEYVFGPFRFIPARQSLQCGETQLHLGGRALGILAGLVERPGELISKRELMVRVWPETVVEESNLKVQVAALRRALGEGDGDGEQGNRYIGTVKGRGYCFIAPVGSHVPATPEAPPGIRPKTAPKQPLAISRPIGRDGAIRAALRLLMRRRFATIVGPGGIGKTTVALAVAEAATAEYGIDVCFVDLSPLSDAQFVAGAIASALGLTIHSADAAPALAASLRDRRLLLLLDSCEHVIEQAAGIAEAIVAGAPEVLLLSTSREPLRVPGECVQRLAPLDVPPGAGMLTAAQAMSYPAIELFVERAAECVEHYRLSDADAPAAAEICRRLDGNALAIELAATRIDAFSVRELAARLDDQFRLLQRGRRGAHHRHRTLAATLDWSYEYLQPSEQAILRATSVFAGAFTLDAATVLCVDAGRGAEVIVDGVAELAAKSLLSVDTSGPVALYRLLDTTKAYALEKLERCGETAAIRRRHAALFQAIFERSAVEWEARPTADWLADYGRGIDDARRALAWAASGGGDRATGVALTVAAIPLWMHLSLLGECRHSVEQVLDGALSGVPPAPRDEMKLQAALAAANLHTCGPLAGTDASWLRALALAEQLDDGEYQLRALWGLAVHRSYTGQYRDVLTLAERFRAIAGTHGDRAARVSVDRMIAAALHYLGEQRAARAHLDAMLSRYVAPVHRSHVARFQLDQRAAALGTQANVLWLQGYPDQAVRAASEALQCARDSGHALSLLNALVHAACPVRLYVGDYADVERLLDELHDHLAKHALTVWNALWRCLRGMLLARRGDEEGLQLLRGALDELRHAGFRLRYAGYLGALAEALGEHGRRDEALVAVDEALTRSEIGEERWCVAELLRIRGGLLEESDPDAAEQLYRRALDTAEAQDAQAWALRAATSLARLLKRRGRGEAGRQLLAVVYARFTEGHDSLDLRRARALLWPEETHV</sequence>
<evidence type="ECO:0000256" key="2">
    <source>
        <dbReference type="PROSITE-ProRule" id="PRU01091"/>
    </source>
</evidence>
<dbReference type="CDD" id="cd00383">
    <property type="entry name" value="trans_reg_C"/>
    <property type="match status" value="1"/>
</dbReference>
<gene>
    <name evidence="4" type="ORF">GW587_22700</name>
</gene>
<dbReference type="InterPro" id="IPR001867">
    <property type="entry name" value="OmpR/PhoB-type_DNA-bd"/>
</dbReference>
<dbReference type="SUPFAM" id="SSF52540">
    <property type="entry name" value="P-loop containing nucleoside triphosphate hydrolases"/>
    <property type="match status" value="1"/>
</dbReference>
<organism evidence="4 5">
    <name type="scientific">Duganella aceris</name>
    <dbReference type="NCBI Taxonomy" id="2703883"/>
    <lineage>
        <taxon>Bacteria</taxon>
        <taxon>Pseudomonadati</taxon>
        <taxon>Pseudomonadota</taxon>
        <taxon>Betaproteobacteria</taxon>
        <taxon>Burkholderiales</taxon>
        <taxon>Oxalobacteraceae</taxon>
        <taxon>Telluria group</taxon>
        <taxon>Duganella</taxon>
    </lineage>
</organism>
<reference evidence="4 5" key="1">
    <citation type="submission" date="2020-01" db="EMBL/GenBank/DDBJ databases">
        <authorList>
            <person name="Lee S.D."/>
        </authorList>
    </citation>
    <scope>NUCLEOTIDE SEQUENCE [LARGE SCALE GENOMIC DNA]</scope>
    <source>
        <strain evidence="4 5">SAP-35</strain>
    </source>
</reference>
<dbReference type="InterPro" id="IPR011990">
    <property type="entry name" value="TPR-like_helical_dom_sf"/>
</dbReference>
<proteinExistence type="predicted"/>
<dbReference type="SMART" id="SM00382">
    <property type="entry name" value="AAA"/>
    <property type="match status" value="1"/>
</dbReference>
<protein>
    <submittedName>
        <fullName evidence="4">Transcriptional regulator</fullName>
    </submittedName>
</protein>
<keyword evidence="1 2" id="KW-0238">DNA-binding</keyword>
<dbReference type="SUPFAM" id="SSF46894">
    <property type="entry name" value="C-terminal effector domain of the bipartite response regulators"/>
    <property type="match status" value="1"/>
</dbReference>
<comment type="caution">
    <text evidence="4">The sequence shown here is derived from an EMBL/GenBank/DDBJ whole genome shotgun (WGS) entry which is preliminary data.</text>
</comment>
<dbReference type="Gene3D" id="1.25.40.10">
    <property type="entry name" value="Tetratricopeptide repeat domain"/>
    <property type="match status" value="2"/>
</dbReference>
<dbReference type="RefSeq" id="WP_166106935.1">
    <property type="nucleotide sequence ID" value="NZ_JAADJT010000011.1"/>
</dbReference>
<feature type="DNA-binding region" description="OmpR/PhoB-type" evidence="2">
    <location>
        <begin position="12"/>
        <end position="114"/>
    </location>
</feature>
<dbReference type="PANTHER" id="PTHR47691">
    <property type="entry name" value="REGULATOR-RELATED"/>
    <property type="match status" value="1"/>
</dbReference>
<dbReference type="InterPro" id="IPR036388">
    <property type="entry name" value="WH-like_DNA-bd_sf"/>
</dbReference>
<evidence type="ECO:0000256" key="1">
    <source>
        <dbReference type="ARBA" id="ARBA00023125"/>
    </source>
</evidence>